<dbReference type="EMBL" id="CP157484">
    <property type="protein sequence ID" value="XBO39660.1"/>
    <property type="molecule type" value="Genomic_DNA"/>
</dbReference>
<sequence length="215" mass="23323">MSAGVRAPLPNRVRPDGEIIADPARGTLMGNRGGRIHDPATRTLGRRRWASRAWIACELAWKDWRRPVFGAGYTELFFCDEVTALAAGHRPCMLCRRRDANAYRAALAAGLELATVPSFPDVDRLLHAERLQGGRKRIHRADAGALPDGAMIRDDAGVFWALRGSEALAWSPGGYTETARRPTGAVAVLTPPASLAALAKGYRPRWHPSALAPEG</sequence>
<reference evidence="1" key="1">
    <citation type="submission" date="2024-05" db="EMBL/GenBank/DDBJ databases">
        <authorList>
            <person name="Kim S."/>
            <person name="Heo J."/>
            <person name="Choi H."/>
            <person name="Choi Y."/>
            <person name="Kwon S.-W."/>
            <person name="Kim Y."/>
        </authorList>
    </citation>
    <scope>NUCLEOTIDE SEQUENCE</scope>
    <source>
        <strain evidence="1">KACC 23698</strain>
    </source>
</reference>
<gene>
    <name evidence="1" type="ORF">ABEG18_02425</name>
</gene>
<name>A0AAU7JH63_9HYPH</name>
<proteinExistence type="predicted"/>
<evidence type="ECO:0000313" key="1">
    <source>
        <dbReference type="EMBL" id="XBO39660.1"/>
    </source>
</evidence>
<accession>A0AAU7JH63</accession>
<protein>
    <submittedName>
        <fullName evidence="1">Uncharacterized protein</fullName>
    </submittedName>
</protein>
<dbReference type="RefSeq" id="WP_406856505.1">
    <property type="nucleotide sequence ID" value="NZ_CP157484.1"/>
</dbReference>
<organism evidence="1">
    <name type="scientific">Alsobacter sp. KACC 23698</name>
    <dbReference type="NCBI Taxonomy" id="3149229"/>
    <lineage>
        <taxon>Bacteria</taxon>
        <taxon>Pseudomonadati</taxon>
        <taxon>Pseudomonadota</taxon>
        <taxon>Alphaproteobacteria</taxon>
        <taxon>Hyphomicrobiales</taxon>
        <taxon>Alsobacteraceae</taxon>
        <taxon>Alsobacter</taxon>
    </lineage>
</organism>
<dbReference type="AlphaFoldDB" id="A0AAU7JH63"/>